<keyword evidence="2" id="KW-0812">Transmembrane</keyword>
<sequence length="348" mass="38105">MCGVVDKVVNVGTFERYYPPAMLRRGEWVYGEHKTERVKLDMRGDCKSSPSSSPKNRQPLKPRRRKEDQPVTLPIHTDEIMAAVSGRNIHMDPSATSPRIPATEFEAEWWVMAVCVAALVCGALTSTRLLHHGTSSSRGHFPTAASRVLLCSQASAGLLQVTVSSPVLLLALADCYRGKVSAWACSVGWVAWGWAWGVQVLGVLVISYERVRCMGRPIQGMLEPRTAIVLAGATWLCGGVVGVTMGKGLECSLVRRGQPGLALGVLVGALLPLLLLGVLWSHGIRKLRRASTTVQTGTRSSFCFTGDNASRWRLPPPRPSHNLEVNQFGSQDRVFRRFSVSFQLLLCF</sequence>
<accession>A0A5B7FFN5</accession>
<keyword evidence="2" id="KW-1133">Transmembrane helix</keyword>
<dbReference type="AlphaFoldDB" id="A0A5B7FFN5"/>
<feature type="transmembrane region" description="Helical" evidence="2">
    <location>
        <begin position="109"/>
        <end position="127"/>
    </location>
</feature>
<comment type="caution">
    <text evidence="3">The sequence shown here is derived from an EMBL/GenBank/DDBJ whole genome shotgun (WGS) entry which is preliminary data.</text>
</comment>
<name>A0A5B7FFN5_PORTR</name>
<keyword evidence="4" id="KW-1185">Reference proteome</keyword>
<dbReference type="Proteomes" id="UP000324222">
    <property type="component" value="Unassembled WGS sequence"/>
</dbReference>
<reference evidence="3 4" key="1">
    <citation type="submission" date="2019-05" db="EMBL/GenBank/DDBJ databases">
        <title>Another draft genome of Portunus trituberculatus and its Hox gene families provides insights of decapod evolution.</title>
        <authorList>
            <person name="Jeong J.-H."/>
            <person name="Song I."/>
            <person name="Kim S."/>
            <person name="Choi T."/>
            <person name="Kim D."/>
            <person name="Ryu S."/>
            <person name="Kim W."/>
        </authorList>
    </citation>
    <scope>NUCLEOTIDE SEQUENCE [LARGE SCALE GENOMIC DNA]</scope>
    <source>
        <tissue evidence="3">Muscle</tissue>
    </source>
</reference>
<evidence type="ECO:0000313" key="4">
    <source>
        <dbReference type="Proteomes" id="UP000324222"/>
    </source>
</evidence>
<evidence type="ECO:0000256" key="2">
    <source>
        <dbReference type="SAM" id="Phobius"/>
    </source>
</evidence>
<feature type="region of interest" description="Disordered" evidence="1">
    <location>
        <begin position="40"/>
        <end position="70"/>
    </location>
</feature>
<dbReference type="OrthoDB" id="6363637at2759"/>
<feature type="transmembrane region" description="Helical" evidence="2">
    <location>
        <begin position="181"/>
        <end position="206"/>
    </location>
</feature>
<feature type="transmembrane region" description="Helical" evidence="2">
    <location>
        <begin position="261"/>
        <end position="280"/>
    </location>
</feature>
<organism evidence="3 4">
    <name type="scientific">Portunus trituberculatus</name>
    <name type="common">Swimming crab</name>
    <name type="synonym">Neptunus trituberculatus</name>
    <dbReference type="NCBI Taxonomy" id="210409"/>
    <lineage>
        <taxon>Eukaryota</taxon>
        <taxon>Metazoa</taxon>
        <taxon>Ecdysozoa</taxon>
        <taxon>Arthropoda</taxon>
        <taxon>Crustacea</taxon>
        <taxon>Multicrustacea</taxon>
        <taxon>Malacostraca</taxon>
        <taxon>Eumalacostraca</taxon>
        <taxon>Eucarida</taxon>
        <taxon>Decapoda</taxon>
        <taxon>Pleocyemata</taxon>
        <taxon>Brachyura</taxon>
        <taxon>Eubrachyura</taxon>
        <taxon>Portunoidea</taxon>
        <taxon>Portunidae</taxon>
        <taxon>Portuninae</taxon>
        <taxon>Portunus</taxon>
    </lineage>
</organism>
<proteinExistence type="predicted"/>
<evidence type="ECO:0000256" key="1">
    <source>
        <dbReference type="SAM" id="MobiDB-lite"/>
    </source>
</evidence>
<keyword evidence="2" id="KW-0472">Membrane</keyword>
<evidence type="ECO:0000313" key="3">
    <source>
        <dbReference type="EMBL" id="MPC44337.1"/>
    </source>
</evidence>
<dbReference type="EMBL" id="VSRR010006234">
    <property type="protein sequence ID" value="MPC44337.1"/>
    <property type="molecule type" value="Genomic_DNA"/>
</dbReference>
<dbReference type="SUPFAM" id="SSF81321">
    <property type="entry name" value="Family A G protein-coupled receptor-like"/>
    <property type="match status" value="1"/>
</dbReference>
<feature type="transmembrane region" description="Helical" evidence="2">
    <location>
        <begin position="227"/>
        <end position="249"/>
    </location>
</feature>
<protein>
    <submittedName>
        <fullName evidence="3">Uncharacterized protein</fullName>
    </submittedName>
</protein>
<gene>
    <name evidence="3" type="ORF">E2C01_038011</name>
</gene>
<dbReference type="Gene3D" id="1.20.1070.10">
    <property type="entry name" value="Rhodopsin 7-helix transmembrane proteins"/>
    <property type="match status" value="1"/>
</dbReference>